<feature type="compositionally biased region" description="Polar residues" evidence="1">
    <location>
        <begin position="114"/>
        <end position="126"/>
    </location>
</feature>
<reference evidence="2" key="1">
    <citation type="submission" date="2020-06" db="EMBL/GenBank/DDBJ databases">
        <authorList>
            <person name="Li T."/>
            <person name="Hu X."/>
            <person name="Zhang T."/>
            <person name="Song X."/>
            <person name="Zhang H."/>
            <person name="Dai N."/>
            <person name="Sheng W."/>
            <person name="Hou X."/>
            <person name="Wei L."/>
        </authorList>
    </citation>
    <scope>NUCLEOTIDE SEQUENCE</scope>
    <source>
        <strain evidence="2">3651</strain>
        <tissue evidence="2">Leaf</tissue>
    </source>
</reference>
<evidence type="ECO:0000313" key="2">
    <source>
        <dbReference type="EMBL" id="KAK4413558.1"/>
    </source>
</evidence>
<dbReference type="AlphaFoldDB" id="A0AAE1XKM0"/>
<comment type="caution">
    <text evidence="2">The sequence shown here is derived from an EMBL/GenBank/DDBJ whole genome shotgun (WGS) entry which is preliminary data.</text>
</comment>
<gene>
    <name evidence="2" type="ORF">Salat_2768400</name>
</gene>
<evidence type="ECO:0000313" key="3">
    <source>
        <dbReference type="Proteomes" id="UP001293254"/>
    </source>
</evidence>
<name>A0AAE1XKM0_9LAMI</name>
<proteinExistence type="predicted"/>
<dbReference type="EMBL" id="JACGWO010000012">
    <property type="protein sequence ID" value="KAK4413558.1"/>
    <property type="molecule type" value="Genomic_DNA"/>
</dbReference>
<reference evidence="2" key="2">
    <citation type="journal article" date="2024" name="Plant">
        <title>Genomic evolution and insights into agronomic trait innovations of Sesamum species.</title>
        <authorList>
            <person name="Miao H."/>
            <person name="Wang L."/>
            <person name="Qu L."/>
            <person name="Liu H."/>
            <person name="Sun Y."/>
            <person name="Le M."/>
            <person name="Wang Q."/>
            <person name="Wei S."/>
            <person name="Zheng Y."/>
            <person name="Lin W."/>
            <person name="Duan Y."/>
            <person name="Cao H."/>
            <person name="Xiong S."/>
            <person name="Wang X."/>
            <person name="Wei L."/>
            <person name="Li C."/>
            <person name="Ma Q."/>
            <person name="Ju M."/>
            <person name="Zhao R."/>
            <person name="Li G."/>
            <person name="Mu C."/>
            <person name="Tian Q."/>
            <person name="Mei H."/>
            <person name="Zhang T."/>
            <person name="Gao T."/>
            <person name="Zhang H."/>
        </authorList>
    </citation>
    <scope>NUCLEOTIDE SEQUENCE</scope>
    <source>
        <strain evidence="2">3651</strain>
    </source>
</reference>
<accession>A0AAE1XKM0</accession>
<protein>
    <submittedName>
        <fullName evidence="2">Uncharacterized protein</fullName>
    </submittedName>
</protein>
<dbReference type="Proteomes" id="UP001293254">
    <property type="component" value="Unassembled WGS sequence"/>
</dbReference>
<organism evidence="2 3">
    <name type="scientific">Sesamum alatum</name>
    <dbReference type="NCBI Taxonomy" id="300844"/>
    <lineage>
        <taxon>Eukaryota</taxon>
        <taxon>Viridiplantae</taxon>
        <taxon>Streptophyta</taxon>
        <taxon>Embryophyta</taxon>
        <taxon>Tracheophyta</taxon>
        <taxon>Spermatophyta</taxon>
        <taxon>Magnoliopsida</taxon>
        <taxon>eudicotyledons</taxon>
        <taxon>Gunneridae</taxon>
        <taxon>Pentapetalae</taxon>
        <taxon>asterids</taxon>
        <taxon>lamiids</taxon>
        <taxon>Lamiales</taxon>
        <taxon>Pedaliaceae</taxon>
        <taxon>Sesamum</taxon>
    </lineage>
</organism>
<keyword evidence="3" id="KW-1185">Reference proteome</keyword>
<feature type="region of interest" description="Disordered" evidence="1">
    <location>
        <begin position="94"/>
        <end position="126"/>
    </location>
</feature>
<evidence type="ECO:0000256" key="1">
    <source>
        <dbReference type="SAM" id="MobiDB-lite"/>
    </source>
</evidence>
<sequence>MRKTNKEYGLSFDYGFYESRLRRLFNRFLSFSWILSFSGVSYNCAIRGLHAEQHIWDLIVQKSWNVKVYVNLPHPSWESMVIVFHNPAREVFEDDELNTPNRANGARNDEMDVNNLSPPSDKNSDE</sequence>